<dbReference type="OrthoDB" id="9790411at2"/>
<evidence type="ECO:0000313" key="8">
    <source>
        <dbReference type="EMBL" id="AEH51106.1"/>
    </source>
</evidence>
<dbReference type="Pfam" id="PF00475">
    <property type="entry name" value="IGPD"/>
    <property type="match status" value="1"/>
</dbReference>
<dbReference type="PANTHER" id="PTHR23133">
    <property type="entry name" value="IMIDAZOLEGLYCEROL-PHOSPHATE DEHYDRATASE HIS7"/>
    <property type="match status" value="1"/>
</dbReference>
<evidence type="ECO:0000256" key="7">
    <source>
        <dbReference type="RuleBase" id="RU000599"/>
    </source>
</evidence>
<dbReference type="InterPro" id="IPR000807">
    <property type="entry name" value="ImidazoleglycerolP_deHydtase"/>
</dbReference>
<gene>
    <name evidence="6" type="primary">hisB</name>
    <name evidence="8" type="ORF">Theth_1026</name>
</gene>
<keyword evidence="3 6" id="KW-0028">Amino-acid biosynthesis</keyword>
<dbReference type="PANTHER" id="PTHR23133:SF2">
    <property type="entry name" value="IMIDAZOLEGLYCEROL-PHOSPHATE DEHYDRATASE"/>
    <property type="match status" value="1"/>
</dbReference>
<dbReference type="Gene3D" id="3.30.230.40">
    <property type="entry name" value="Imidazole glycerol phosphate dehydratase, domain 1"/>
    <property type="match status" value="2"/>
</dbReference>
<dbReference type="NCBIfam" id="NF002114">
    <property type="entry name" value="PRK00951.2-4"/>
    <property type="match status" value="1"/>
</dbReference>
<evidence type="ECO:0000256" key="6">
    <source>
        <dbReference type="HAMAP-Rule" id="MF_00076"/>
    </source>
</evidence>
<reference evidence="8 9" key="1">
    <citation type="submission" date="2010-11" db="EMBL/GenBank/DDBJ databases">
        <title>The complete genome of Thermotoga thermarum DSM 5069.</title>
        <authorList>
            <consortium name="US DOE Joint Genome Institute (JGI-PGF)"/>
            <person name="Lucas S."/>
            <person name="Copeland A."/>
            <person name="Lapidus A."/>
            <person name="Bruce D."/>
            <person name="Goodwin L."/>
            <person name="Pitluck S."/>
            <person name="Kyrpides N."/>
            <person name="Mavromatis K."/>
            <person name="Ivanova N."/>
            <person name="Zeytun A."/>
            <person name="Brettin T."/>
            <person name="Detter J.C."/>
            <person name="Tapia R."/>
            <person name="Han C."/>
            <person name="Land M."/>
            <person name="Hauser L."/>
            <person name="Markowitz V."/>
            <person name="Cheng J.-F."/>
            <person name="Hugenholtz P."/>
            <person name="Woyke T."/>
            <person name="Wu D."/>
            <person name="Spring S."/>
            <person name="Schroeder M."/>
            <person name="Brambilla E."/>
            <person name="Klenk H.-P."/>
            <person name="Eisen J.A."/>
        </authorList>
    </citation>
    <scope>NUCLEOTIDE SEQUENCE [LARGE SCALE GENOMIC DNA]</scope>
    <source>
        <strain evidence="8 9">DSM 5069</strain>
    </source>
</reference>
<comment type="subcellular location">
    <subcellularLocation>
        <location evidence="6 7">Cytoplasm</location>
    </subcellularLocation>
</comment>
<dbReference type="Proteomes" id="UP000006804">
    <property type="component" value="Chromosome"/>
</dbReference>
<dbReference type="eggNOG" id="COG0131">
    <property type="taxonomic scope" value="Bacteria"/>
</dbReference>
<protein>
    <recommendedName>
        <fullName evidence="2 6">Imidazoleglycerol-phosphate dehydratase</fullName>
        <shortName evidence="6">IGPD</shortName>
        <ecNumber evidence="6 7">4.2.1.19</ecNumber>
    </recommendedName>
</protein>
<dbReference type="InterPro" id="IPR038494">
    <property type="entry name" value="IGPD_sf"/>
</dbReference>
<dbReference type="HAMAP" id="MF_00076">
    <property type="entry name" value="HisB"/>
    <property type="match status" value="1"/>
</dbReference>
<keyword evidence="4 6" id="KW-0368">Histidine biosynthesis</keyword>
<evidence type="ECO:0000256" key="4">
    <source>
        <dbReference type="ARBA" id="ARBA00023102"/>
    </source>
</evidence>
<dbReference type="InterPro" id="IPR020565">
    <property type="entry name" value="ImidazoleglycerP_deHydtase_CS"/>
</dbReference>
<keyword evidence="6" id="KW-0963">Cytoplasm</keyword>
<dbReference type="FunFam" id="3.30.230.40:FF:000003">
    <property type="entry name" value="Imidazoleglycerol-phosphate dehydratase HisB"/>
    <property type="match status" value="1"/>
</dbReference>
<evidence type="ECO:0000313" key="9">
    <source>
        <dbReference type="Proteomes" id="UP000006804"/>
    </source>
</evidence>
<keyword evidence="5 6" id="KW-0456">Lyase</keyword>
<dbReference type="SUPFAM" id="SSF54211">
    <property type="entry name" value="Ribosomal protein S5 domain 2-like"/>
    <property type="match status" value="2"/>
</dbReference>
<evidence type="ECO:0000256" key="5">
    <source>
        <dbReference type="ARBA" id="ARBA00023239"/>
    </source>
</evidence>
<dbReference type="UniPathway" id="UPA00031">
    <property type="reaction ID" value="UER00011"/>
</dbReference>
<dbReference type="CDD" id="cd07914">
    <property type="entry name" value="IGPD"/>
    <property type="match status" value="1"/>
</dbReference>
<dbReference type="STRING" id="688269.Theth_1026"/>
<dbReference type="AlphaFoldDB" id="F7YYR8"/>
<evidence type="ECO:0000256" key="3">
    <source>
        <dbReference type="ARBA" id="ARBA00022605"/>
    </source>
</evidence>
<proteinExistence type="inferred from homology"/>
<sequence>MRQAELSRKTKETDIYVKLNIDGFGQSNISTTIGFLDHMLDLFCFHGNFDLTIKASGDTNVDEHHLVEDVGITLGKAFFEAMGDRLGIKRYSHIVLPMDEALVLVAIDLTTRTYLNFDVKFSGQFLGTMNVQNILEFFRAFVENAKMTLHVKMFAGMNDHHICEAVFKATGKVLKDALSIVGEKPSSTKGVL</sequence>
<dbReference type="NCBIfam" id="NF002111">
    <property type="entry name" value="PRK00951.2-1"/>
    <property type="match status" value="1"/>
</dbReference>
<dbReference type="PATRIC" id="fig|688269.3.peg.1054"/>
<dbReference type="EMBL" id="CP002351">
    <property type="protein sequence ID" value="AEH51106.1"/>
    <property type="molecule type" value="Genomic_DNA"/>
</dbReference>
<dbReference type="EC" id="4.2.1.19" evidence="6 7"/>
<dbReference type="PROSITE" id="PS00954">
    <property type="entry name" value="IGP_DEHYDRATASE_1"/>
    <property type="match status" value="1"/>
</dbReference>
<comment type="pathway">
    <text evidence="1 6 7">Amino-acid biosynthesis; L-histidine biosynthesis; L-histidine from 5-phospho-alpha-D-ribose 1-diphosphate: step 6/9.</text>
</comment>
<evidence type="ECO:0000256" key="1">
    <source>
        <dbReference type="ARBA" id="ARBA00005047"/>
    </source>
</evidence>
<dbReference type="InterPro" id="IPR020568">
    <property type="entry name" value="Ribosomal_Su5_D2-typ_SF"/>
</dbReference>
<name>F7YYR8_9THEM</name>
<comment type="catalytic activity">
    <reaction evidence="6 7">
        <text>D-erythro-1-(imidazol-4-yl)glycerol 3-phosphate = 3-(imidazol-4-yl)-2-oxopropyl phosphate + H2O</text>
        <dbReference type="Rhea" id="RHEA:11040"/>
        <dbReference type="ChEBI" id="CHEBI:15377"/>
        <dbReference type="ChEBI" id="CHEBI:57766"/>
        <dbReference type="ChEBI" id="CHEBI:58278"/>
        <dbReference type="EC" id="4.2.1.19"/>
    </reaction>
</comment>
<organism evidence="8 9">
    <name type="scientific">Pseudothermotoga thermarum DSM 5069</name>
    <dbReference type="NCBI Taxonomy" id="688269"/>
    <lineage>
        <taxon>Bacteria</taxon>
        <taxon>Thermotogati</taxon>
        <taxon>Thermotogota</taxon>
        <taxon>Thermotogae</taxon>
        <taxon>Thermotogales</taxon>
        <taxon>Thermotogaceae</taxon>
        <taxon>Pseudothermotoga</taxon>
    </lineage>
</organism>
<dbReference type="GO" id="GO:0000105">
    <property type="term" value="P:L-histidine biosynthetic process"/>
    <property type="evidence" value="ECO:0007669"/>
    <property type="project" value="UniProtKB-UniRule"/>
</dbReference>
<dbReference type="PROSITE" id="PS00955">
    <property type="entry name" value="IGP_DEHYDRATASE_2"/>
    <property type="match status" value="1"/>
</dbReference>
<dbReference type="GO" id="GO:0004424">
    <property type="term" value="F:imidazoleglycerol-phosphate dehydratase activity"/>
    <property type="evidence" value="ECO:0007669"/>
    <property type="project" value="UniProtKB-UniRule"/>
</dbReference>
<comment type="similarity">
    <text evidence="6 7">Belongs to the imidazoleglycerol-phosphate dehydratase family.</text>
</comment>
<dbReference type="RefSeq" id="WP_013932326.1">
    <property type="nucleotide sequence ID" value="NC_015707.1"/>
</dbReference>
<evidence type="ECO:0000256" key="2">
    <source>
        <dbReference type="ARBA" id="ARBA00016664"/>
    </source>
</evidence>
<dbReference type="FunFam" id="3.30.230.40:FF:000001">
    <property type="entry name" value="Imidazoleglycerol-phosphate dehydratase HisB"/>
    <property type="match status" value="1"/>
</dbReference>
<keyword evidence="9" id="KW-1185">Reference proteome</keyword>
<dbReference type="GO" id="GO:0005737">
    <property type="term" value="C:cytoplasm"/>
    <property type="evidence" value="ECO:0007669"/>
    <property type="project" value="UniProtKB-SubCell"/>
</dbReference>
<dbReference type="KEGG" id="tta:Theth_1026"/>
<accession>F7YYR8</accession>
<dbReference type="HOGENOM" id="CLU_044308_2_0_0"/>